<organism evidence="10 11">
    <name type="scientific">Algimonas ampicilliniresistens</name>
    <dbReference type="NCBI Taxonomy" id="1298735"/>
    <lineage>
        <taxon>Bacteria</taxon>
        <taxon>Pseudomonadati</taxon>
        <taxon>Pseudomonadota</taxon>
        <taxon>Alphaproteobacteria</taxon>
        <taxon>Maricaulales</taxon>
        <taxon>Robiginitomaculaceae</taxon>
        <taxon>Algimonas</taxon>
    </lineage>
</organism>
<dbReference type="NCBIfam" id="TIGR01313">
    <property type="entry name" value="therm_gnt_kin"/>
    <property type="match status" value="1"/>
</dbReference>
<accession>A0ABQ5VAG1</accession>
<evidence type="ECO:0000256" key="8">
    <source>
        <dbReference type="ARBA" id="ARBA00048090"/>
    </source>
</evidence>
<proteinExistence type="inferred from homology"/>
<keyword evidence="6 9" id="KW-0418">Kinase</keyword>
<dbReference type="Gene3D" id="3.40.50.300">
    <property type="entry name" value="P-loop containing nucleotide triphosphate hydrolases"/>
    <property type="match status" value="1"/>
</dbReference>
<keyword evidence="5 9" id="KW-0547">Nucleotide-binding</keyword>
<reference evidence="10" key="1">
    <citation type="journal article" date="2014" name="Int. J. Syst. Evol. Microbiol.">
        <title>Complete genome of a new Firmicutes species belonging to the dominant human colonic microbiota ('Ruminococcus bicirculans') reveals two chromosomes and a selective capacity to utilize plant glucans.</title>
        <authorList>
            <consortium name="NISC Comparative Sequencing Program"/>
            <person name="Wegmann U."/>
            <person name="Louis P."/>
            <person name="Goesmann A."/>
            <person name="Henrissat B."/>
            <person name="Duncan S.H."/>
            <person name="Flint H.J."/>
        </authorList>
    </citation>
    <scope>NUCLEOTIDE SEQUENCE</scope>
    <source>
        <strain evidence="10">NBRC 108219</strain>
    </source>
</reference>
<keyword evidence="4 9" id="KW-0808">Transferase</keyword>
<comment type="catalytic activity">
    <reaction evidence="8 9">
        <text>D-gluconate + ATP = 6-phospho-D-gluconate + ADP + H(+)</text>
        <dbReference type="Rhea" id="RHEA:19433"/>
        <dbReference type="ChEBI" id="CHEBI:15378"/>
        <dbReference type="ChEBI" id="CHEBI:18391"/>
        <dbReference type="ChEBI" id="CHEBI:30616"/>
        <dbReference type="ChEBI" id="CHEBI:58759"/>
        <dbReference type="ChEBI" id="CHEBI:456216"/>
        <dbReference type="EC" id="2.7.1.12"/>
    </reaction>
</comment>
<dbReference type="PANTHER" id="PTHR43442:SF3">
    <property type="entry name" value="GLUCONOKINASE-RELATED"/>
    <property type="match status" value="1"/>
</dbReference>
<evidence type="ECO:0000313" key="10">
    <source>
        <dbReference type="EMBL" id="GLQ23798.1"/>
    </source>
</evidence>
<keyword evidence="11" id="KW-1185">Reference proteome</keyword>
<dbReference type="Proteomes" id="UP001161391">
    <property type="component" value="Unassembled WGS sequence"/>
</dbReference>
<evidence type="ECO:0000256" key="9">
    <source>
        <dbReference type="RuleBase" id="RU363066"/>
    </source>
</evidence>
<keyword evidence="7 9" id="KW-0067">ATP-binding</keyword>
<comment type="similarity">
    <text evidence="2 9">Belongs to the gluconokinase GntK/GntV family.</text>
</comment>
<evidence type="ECO:0000256" key="6">
    <source>
        <dbReference type="ARBA" id="ARBA00022777"/>
    </source>
</evidence>
<dbReference type="InterPro" id="IPR027417">
    <property type="entry name" value="P-loop_NTPase"/>
</dbReference>
<dbReference type="CDD" id="cd02021">
    <property type="entry name" value="GntK"/>
    <property type="match status" value="1"/>
</dbReference>
<dbReference type="EMBL" id="BSNK01000002">
    <property type="protein sequence ID" value="GLQ23798.1"/>
    <property type="molecule type" value="Genomic_DNA"/>
</dbReference>
<reference evidence="10" key="2">
    <citation type="submission" date="2023-01" db="EMBL/GenBank/DDBJ databases">
        <title>Draft genome sequence of Algimonas ampicilliniresistens strain NBRC 108219.</title>
        <authorList>
            <person name="Sun Q."/>
            <person name="Mori K."/>
        </authorList>
    </citation>
    <scope>NUCLEOTIDE SEQUENCE</scope>
    <source>
        <strain evidence="10">NBRC 108219</strain>
    </source>
</reference>
<dbReference type="Pfam" id="PF01202">
    <property type="entry name" value="SKI"/>
    <property type="match status" value="1"/>
</dbReference>
<evidence type="ECO:0000313" key="11">
    <source>
        <dbReference type="Proteomes" id="UP001161391"/>
    </source>
</evidence>
<evidence type="ECO:0000256" key="5">
    <source>
        <dbReference type="ARBA" id="ARBA00022741"/>
    </source>
</evidence>
<evidence type="ECO:0000256" key="4">
    <source>
        <dbReference type="ARBA" id="ARBA00022679"/>
    </source>
</evidence>
<comment type="pathway">
    <text evidence="1">Carbohydrate acid metabolism.</text>
</comment>
<dbReference type="PANTHER" id="PTHR43442">
    <property type="entry name" value="GLUCONOKINASE-RELATED"/>
    <property type="match status" value="1"/>
</dbReference>
<protein>
    <recommendedName>
        <fullName evidence="3 9">Gluconokinase</fullName>
        <ecNumber evidence="3 9">2.7.1.12</ecNumber>
    </recommendedName>
</protein>
<dbReference type="InterPro" id="IPR006001">
    <property type="entry name" value="Therm_gnt_kin"/>
</dbReference>
<dbReference type="InterPro" id="IPR031322">
    <property type="entry name" value="Shikimate/glucono_kinase"/>
</dbReference>
<dbReference type="SUPFAM" id="SSF52540">
    <property type="entry name" value="P-loop containing nucleoside triphosphate hydrolases"/>
    <property type="match status" value="1"/>
</dbReference>
<gene>
    <name evidence="10" type="ORF">GCM10007853_16720</name>
</gene>
<evidence type="ECO:0000256" key="2">
    <source>
        <dbReference type="ARBA" id="ARBA00008420"/>
    </source>
</evidence>
<sequence length="162" mass="17362">MLDGHIIIMGVSGCGKSTVGKMLAEHLGRPFLEGDDFHPAENVSKMASGQALTNQDREAWIKALCHSANESQLSIIACSALNATVRNWLGAGLEKSVSYIWLKGSETLLAKRLATRSNHFFSPSLLASQFAALDPQEDAIAVSVNQPVEAIIAEILSALDDE</sequence>
<dbReference type="EC" id="2.7.1.12" evidence="3 9"/>
<evidence type="ECO:0000256" key="3">
    <source>
        <dbReference type="ARBA" id="ARBA00012054"/>
    </source>
</evidence>
<evidence type="ECO:0000256" key="1">
    <source>
        <dbReference type="ARBA" id="ARBA00004761"/>
    </source>
</evidence>
<comment type="caution">
    <text evidence="10">The sequence shown here is derived from an EMBL/GenBank/DDBJ whole genome shotgun (WGS) entry which is preliminary data.</text>
</comment>
<name>A0ABQ5VAG1_9PROT</name>
<evidence type="ECO:0000256" key="7">
    <source>
        <dbReference type="ARBA" id="ARBA00022840"/>
    </source>
</evidence>